<accession>A0A9D4RQ48</accession>
<reference evidence="1" key="1">
    <citation type="journal article" date="2019" name="bioRxiv">
        <title>The Genome of the Zebra Mussel, Dreissena polymorpha: A Resource for Invasive Species Research.</title>
        <authorList>
            <person name="McCartney M.A."/>
            <person name="Auch B."/>
            <person name="Kono T."/>
            <person name="Mallez S."/>
            <person name="Zhang Y."/>
            <person name="Obille A."/>
            <person name="Becker A."/>
            <person name="Abrahante J.E."/>
            <person name="Garbe J."/>
            <person name="Badalamenti J.P."/>
            <person name="Herman A."/>
            <person name="Mangelson H."/>
            <person name="Liachko I."/>
            <person name="Sullivan S."/>
            <person name="Sone E.D."/>
            <person name="Koren S."/>
            <person name="Silverstein K.A.T."/>
            <person name="Beckman K.B."/>
            <person name="Gohl D.M."/>
        </authorList>
    </citation>
    <scope>NUCLEOTIDE SEQUENCE</scope>
    <source>
        <strain evidence="1">Duluth1</strain>
        <tissue evidence="1">Whole animal</tissue>
    </source>
</reference>
<proteinExistence type="predicted"/>
<gene>
    <name evidence="1" type="ORF">DPMN_037806</name>
</gene>
<reference evidence="1" key="2">
    <citation type="submission" date="2020-11" db="EMBL/GenBank/DDBJ databases">
        <authorList>
            <person name="McCartney M.A."/>
            <person name="Auch B."/>
            <person name="Kono T."/>
            <person name="Mallez S."/>
            <person name="Becker A."/>
            <person name="Gohl D.M."/>
            <person name="Silverstein K.A.T."/>
            <person name="Koren S."/>
            <person name="Bechman K.B."/>
            <person name="Herman A."/>
            <person name="Abrahante J.E."/>
            <person name="Garbe J."/>
        </authorList>
    </citation>
    <scope>NUCLEOTIDE SEQUENCE</scope>
    <source>
        <strain evidence="1">Duluth1</strain>
        <tissue evidence="1">Whole animal</tissue>
    </source>
</reference>
<keyword evidence="2" id="KW-1185">Reference proteome</keyword>
<comment type="caution">
    <text evidence="1">The sequence shown here is derived from an EMBL/GenBank/DDBJ whole genome shotgun (WGS) entry which is preliminary data.</text>
</comment>
<evidence type="ECO:0000313" key="1">
    <source>
        <dbReference type="EMBL" id="KAH3874560.1"/>
    </source>
</evidence>
<name>A0A9D4RQ48_DREPO</name>
<protein>
    <submittedName>
        <fullName evidence="1">Uncharacterized protein</fullName>
    </submittedName>
</protein>
<dbReference type="AlphaFoldDB" id="A0A9D4RQ48"/>
<evidence type="ECO:0000313" key="2">
    <source>
        <dbReference type="Proteomes" id="UP000828390"/>
    </source>
</evidence>
<dbReference type="EMBL" id="JAIWYP010000002">
    <property type="protein sequence ID" value="KAH3874560.1"/>
    <property type="molecule type" value="Genomic_DNA"/>
</dbReference>
<sequence length="87" mass="9981">MYDNSVSMTSVIWKDYNLLAATYFGIEVRCNLYVYTITVDDRWFVRDLRRLRCVAIAALAVLEQGGPNSCSFNNRGQVRNLVVGRLE</sequence>
<organism evidence="1 2">
    <name type="scientific">Dreissena polymorpha</name>
    <name type="common">Zebra mussel</name>
    <name type="synonym">Mytilus polymorpha</name>
    <dbReference type="NCBI Taxonomy" id="45954"/>
    <lineage>
        <taxon>Eukaryota</taxon>
        <taxon>Metazoa</taxon>
        <taxon>Spiralia</taxon>
        <taxon>Lophotrochozoa</taxon>
        <taxon>Mollusca</taxon>
        <taxon>Bivalvia</taxon>
        <taxon>Autobranchia</taxon>
        <taxon>Heteroconchia</taxon>
        <taxon>Euheterodonta</taxon>
        <taxon>Imparidentia</taxon>
        <taxon>Neoheterodontei</taxon>
        <taxon>Myida</taxon>
        <taxon>Dreissenoidea</taxon>
        <taxon>Dreissenidae</taxon>
        <taxon>Dreissena</taxon>
    </lineage>
</organism>
<dbReference type="Proteomes" id="UP000828390">
    <property type="component" value="Unassembled WGS sequence"/>
</dbReference>